<keyword evidence="10 13" id="KW-0408">Iron</keyword>
<evidence type="ECO:0000313" key="15">
    <source>
        <dbReference type="Proteomes" id="UP001367676"/>
    </source>
</evidence>
<evidence type="ECO:0000256" key="8">
    <source>
        <dbReference type="ARBA" id="ARBA00022848"/>
    </source>
</evidence>
<evidence type="ECO:0000313" key="14">
    <source>
        <dbReference type="EMBL" id="KAK7595116.1"/>
    </source>
</evidence>
<evidence type="ECO:0000256" key="13">
    <source>
        <dbReference type="PIRSR" id="PIRSR602401-1"/>
    </source>
</evidence>
<evidence type="ECO:0000256" key="4">
    <source>
        <dbReference type="ARBA" id="ARBA00010617"/>
    </source>
</evidence>
<evidence type="ECO:0000256" key="12">
    <source>
        <dbReference type="ARBA" id="ARBA00023136"/>
    </source>
</evidence>
<accession>A0AAN9TKE9</accession>
<dbReference type="InterPro" id="IPR001128">
    <property type="entry name" value="Cyt_P450"/>
</dbReference>
<dbReference type="GO" id="GO:0005506">
    <property type="term" value="F:iron ion binding"/>
    <property type="evidence" value="ECO:0007669"/>
    <property type="project" value="InterPro"/>
</dbReference>
<reference evidence="14 15" key="1">
    <citation type="submission" date="2024-03" db="EMBL/GenBank/DDBJ databases">
        <title>Adaptation during the transition from Ophiocordyceps entomopathogen to insect associate is accompanied by gene loss and intensified selection.</title>
        <authorList>
            <person name="Ward C.M."/>
            <person name="Onetto C.A."/>
            <person name="Borneman A.R."/>
        </authorList>
    </citation>
    <scope>NUCLEOTIDE SEQUENCE [LARGE SCALE GENOMIC DNA]</scope>
    <source>
        <strain evidence="14">AWRI1</strain>
        <tissue evidence="14">Single Adult Female</tissue>
    </source>
</reference>
<feature type="binding site" description="axial binding residue" evidence="13">
    <location>
        <position position="156"/>
    </location>
    <ligand>
        <name>heme</name>
        <dbReference type="ChEBI" id="CHEBI:30413"/>
    </ligand>
    <ligandPart>
        <name>Fe</name>
        <dbReference type="ChEBI" id="CHEBI:18248"/>
    </ligandPart>
</feature>
<dbReference type="Gene3D" id="1.10.630.10">
    <property type="entry name" value="Cytochrome P450"/>
    <property type="match status" value="1"/>
</dbReference>
<dbReference type="PRINTS" id="PR00463">
    <property type="entry name" value="EP450I"/>
</dbReference>
<keyword evidence="7" id="KW-0256">Endoplasmic reticulum</keyword>
<keyword evidence="15" id="KW-1185">Reference proteome</keyword>
<comment type="similarity">
    <text evidence="4">Belongs to the cytochrome P450 family.</text>
</comment>
<dbReference type="PANTHER" id="PTHR24291">
    <property type="entry name" value="CYTOCHROME P450 FAMILY 4"/>
    <property type="match status" value="1"/>
</dbReference>
<dbReference type="Pfam" id="PF00067">
    <property type="entry name" value="p450"/>
    <property type="match status" value="1"/>
</dbReference>
<dbReference type="GO" id="GO:0020037">
    <property type="term" value="F:heme binding"/>
    <property type="evidence" value="ECO:0007669"/>
    <property type="project" value="InterPro"/>
</dbReference>
<evidence type="ECO:0000256" key="7">
    <source>
        <dbReference type="ARBA" id="ARBA00022824"/>
    </source>
</evidence>
<dbReference type="SUPFAM" id="SSF48264">
    <property type="entry name" value="Cytochrome P450"/>
    <property type="match status" value="1"/>
</dbReference>
<keyword evidence="11" id="KW-0503">Monooxygenase</keyword>
<evidence type="ECO:0000256" key="6">
    <source>
        <dbReference type="ARBA" id="ARBA00022723"/>
    </source>
</evidence>
<keyword evidence="8" id="KW-0492">Microsome</keyword>
<keyword evidence="9" id="KW-0560">Oxidoreductase</keyword>
<dbReference type="AlphaFoldDB" id="A0AAN9TKE9"/>
<proteinExistence type="inferred from homology"/>
<evidence type="ECO:0000256" key="2">
    <source>
        <dbReference type="ARBA" id="ARBA00004174"/>
    </source>
</evidence>
<evidence type="ECO:0000256" key="9">
    <source>
        <dbReference type="ARBA" id="ARBA00023002"/>
    </source>
</evidence>
<dbReference type="InterPro" id="IPR036396">
    <property type="entry name" value="Cyt_P450_sf"/>
</dbReference>
<sequence length="215" mass="24799">MTDEEINDEIMTLIFAGTDTTVTATCFTLLMLAKNQDIQEKVYEEINTVFSGDKNESAEVSELAKLKFLDQCIKESLRKLSIVPLVERRVTNDVVLSDGRVVPTGSNLILSIYAVHNNPQYYPDPQVWNPYNFDEDKVAQRPNHAFIPFATGLRQCIGNKFAMISMKVFISKILQNFKLTTDQTEFQFDYYLIVRCRNGYHIKFEERSKEKKTDT</sequence>
<dbReference type="InterPro" id="IPR050196">
    <property type="entry name" value="Cytochrome_P450_Monoox"/>
</dbReference>
<comment type="caution">
    <text evidence="14">The sequence shown here is derived from an EMBL/GenBank/DDBJ whole genome shotgun (WGS) entry which is preliminary data.</text>
</comment>
<protein>
    <recommendedName>
        <fullName evidence="16">Cytochrome P450</fullName>
    </recommendedName>
</protein>
<evidence type="ECO:0000256" key="10">
    <source>
        <dbReference type="ARBA" id="ARBA00023004"/>
    </source>
</evidence>
<name>A0AAN9TKE9_9HEMI</name>
<evidence type="ECO:0000256" key="5">
    <source>
        <dbReference type="ARBA" id="ARBA00022617"/>
    </source>
</evidence>
<keyword evidence="6 13" id="KW-0479">Metal-binding</keyword>
<dbReference type="InterPro" id="IPR002401">
    <property type="entry name" value="Cyt_P450_E_grp-I"/>
</dbReference>
<evidence type="ECO:0000256" key="11">
    <source>
        <dbReference type="ARBA" id="ARBA00023033"/>
    </source>
</evidence>
<dbReference type="PRINTS" id="PR00385">
    <property type="entry name" value="P450"/>
</dbReference>
<comment type="cofactor">
    <cofactor evidence="1 13">
        <name>heme</name>
        <dbReference type="ChEBI" id="CHEBI:30413"/>
    </cofactor>
</comment>
<keyword evidence="5 13" id="KW-0349">Heme</keyword>
<dbReference type="PANTHER" id="PTHR24291:SF189">
    <property type="entry name" value="CYTOCHROME P450 4C3-RELATED"/>
    <property type="match status" value="1"/>
</dbReference>
<evidence type="ECO:0000256" key="3">
    <source>
        <dbReference type="ARBA" id="ARBA00004406"/>
    </source>
</evidence>
<dbReference type="Proteomes" id="UP001367676">
    <property type="component" value="Unassembled WGS sequence"/>
</dbReference>
<evidence type="ECO:0000256" key="1">
    <source>
        <dbReference type="ARBA" id="ARBA00001971"/>
    </source>
</evidence>
<evidence type="ECO:0008006" key="16">
    <source>
        <dbReference type="Google" id="ProtNLM"/>
    </source>
</evidence>
<gene>
    <name evidence="14" type="ORF">V9T40_001549</name>
</gene>
<keyword evidence="12" id="KW-0472">Membrane</keyword>
<organism evidence="14 15">
    <name type="scientific">Parthenolecanium corni</name>
    <dbReference type="NCBI Taxonomy" id="536013"/>
    <lineage>
        <taxon>Eukaryota</taxon>
        <taxon>Metazoa</taxon>
        <taxon>Ecdysozoa</taxon>
        <taxon>Arthropoda</taxon>
        <taxon>Hexapoda</taxon>
        <taxon>Insecta</taxon>
        <taxon>Pterygota</taxon>
        <taxon>Neoptera</taxon>
        <taxon>Paraneoptera</taxon>
        <taxon>Hemiptera</taxon>
        <taxon>Sternorrhyncha</taxon>
        <taxon>Coccoidea</taxon>
        <taxon>Coccidae</taxon>
        <taxon>Parthenolecanium</taxon>
    </lineage>
</organism>
<dbReference type="GO" id="GO:0016705">
    <property type="term" value="F:oxidoreductase activity, acting on paired donors, with incorporation or reduction of molecular oxygen"/>
    <property type="evidence" value="ECO:0007669"/>
    <property type="project" value="InterPro"/>
</dbReference>
<dbReference type="EMBL" id="JBBCAQ010000019">
    <property type="protein sequence ID" value="KAK7595116.1"/>
    <property type="molecule type" value="Genomic_DNA"/>
</dbReference>
<dbReference type="GO" id="GO:0005789">
    <property type="term" value="C:endoplasmic reticulum membrane"/>
    <property type="evidence" value="ECO:0007669"/>
    <property type="project" value="UniProtKB-SubCell"/>
</dbReference>
<comment type="subcellular location">
    <subcellularLocation>
        <location evidence="3">Endoplasmic reticulum membrane</location>
        <topology evidence="3">Peripheral membrane protein</topology>
    </subcellularLocation>
    <subcellularLocation>
        <location evidence="2">Microsome membrane</location>
        <topology evidence="2">Peripheral membrane protein</topology>
    </subcellularLocation>
</comment>
<dbReference type="GO" id="GO:0004497">
    <property type="term" value="F:monooxygenase activity"/>
    <property type="evidence" value="ECO:0007669"/>
    <property type="project" value="UniProtKB-KW"/>
</dbReference>